<dbReference type="PANTHER" id="PTHR13405">
    <property type="entry name" value="NUCLEAR PORE COMPLEX PROTEIN NUP133"/>
    <property type="match status" value="1"/>
</dbReference>
<gene>
    <name evidence="5" type="ORF">MCOM1403_LOCUS10040</name>
</gene>
<accession>A0A7S0NMK9</accession>
<reference evidence="5" key="1">
    <citation type="submission" date="2021-01" db="EMBL/GenBank/DDBJ databases">
        <authorList>
            <person name="Corre E."/>
            <person name="Pelletier E."/>
            <person name="Niang G."/>
            <person name="Scheremetjew M."/>
            <person name="Finn R."/>
            <person name="Kale V."/>
            <person name="Holt S."/>
            <person name="Cochrane G."/>
            <person name="Meng A."/>
            <person name="Brown T."/>
            <person name="Cohen L."/>
        </authorList>
    </citation>
    <scope>NUCLEOTIDE SEQUENCE</scope>
    <source>
        <strain evidence="5">CCMP1723</strain>
    </source>
</reference>
<dbReference type="Gene3D" id="1.20.58.1380">
    <property type="match status" value="1"/>
</dbReference>
<evidence type="ECO:0000256" key="2">
    <source>
        <dbReference type="ARBA" id="ARBA00022448"/>
    </source>
</evidence>
<evidence type="ECO:0000313" key="5">
    <source>
        <dbReference type="EMBL" id="CAD8523197.1"/>
    </source>
</evidence>
<feature type="compositionally biased region" description="Gly residues" evidence="4">
    <location>
        <begin position="64"/>
        <end position="83"/>
    </location>
</feature>
<dbReference type="GO" id="GO:0016973">
    <property type="term" value="P:poly(A)+ mRNA export from nucleus"/>
    <property type="evidence" value="ECO:0007669"/>
    <property type="project" value="TreeGrafter"/>
</dbReference>
<dbReference type="GO" id="GO:0006606">
    <property type="term" value="P:protein import into nucleus"/>
    <property type="evidence" value="ECO:0007669"/>
    <property type="project" value="TreeGrafter"/>
</dbReference>
<comment type="subcellular location">
    <subcellularLocation>
        <location evidence="1">Nucleus</location>
    </subcellularLocation>
</comment>
<proteinExistence type="predicted"/>
<dbReference type="GO" id="GO:0000972">
    <property type="term" value="P:transcription-dependent tethering of RNA polymerase II gene DNA at nuclear periphery"/>
    <property type="evidence" value="ECO:0007669"/>
    <property type="project" value="TreeGrafter"/>
</dbReference>
<protein>
    <recommendedName>
        <fullName evidence="6">Nuclear pore complex protein Nup133</fullName>
    </recommendedName>
</protein>
<dbReference type="GO" id="GO:0017056">
    <property type="term" value="F:structural constituent of nuclear pore"/>
    <property type="evidence" value="ECO:0007669"/>
    <property type="project" value="InterPro"/>
</dbReference>
<evidence type="ECO:0000256" key="4">
    <source>
        <dbReference type="SAM" id="MobiDB-lite"/>
    </source>
</evidence>
<dbReference type="EMBL" id="HBEQ01012479">
    <property type="protein sequence ID" value="CAD8523197.1"/>
    <property type="molecule type" value="Transcribed_RNA"/>
</dbReference>
<evidence type="ECO:0000256" key="3">
    <source>
        <dbReference type="ARBA" id="ARBA00023242"/>
    </source>
</evidence>
<keyword evidence="3" id="KW-0539">Nucleus</keyword>
<organism evidence="5">
    <name type="scientific">Micromonas pusilla</name>
    <name type="common">Picoplanktonic green alga</name>
    <name type="synonym">Chromulina pusilla</name>
    <dbReference type="NCBI Taxonomy" id="38833"/>
    <lineage>
        <taxon>Eukaryota</taxon>
        <taxon>Viridiplantae</taxon>
        <taxon>Chlorophyta</taxon>
        <taxon>Mamiellophyceae</taxon>
        <taxon>Mamiellales</taxon>
        <taxon>Mamiellaceae</taxon>
        <taxon>Micromonas</taxon>
    </lineage>
</organism>
<keyword evidence="2" id="KW-0813">Transport</keyword>
<dbReference type="AlphaFoldDB" id="A0A7S0NMK9"/>
<dbReference type="InterPro" id="IPR037624">
    <property type="entry name" value="Nup133-like"/>
</dbReference>
<dbReference type="GO" id="GO:0031080">
    <property type="term" value="C:nuclear pore outer ring"/>
    <property type="evidence" value="ECO:0007669"/>
    <property type="project" value="TreeGrafter"/>
</dbReference>
<evidence type="ECO:0008006" key="6">
    <source>
        <dbReference type="Google" id="ProtNLM"/>
    </source>
</evidence>
<feature type="region of interest" description="Disordered" evidence="4">
    <location>
        <begin position="60"/>
        <end position="91"/>
    </location>
</feature>
<sequence length="1085" mass="110321">MGEARLPRRENTGVAPRVTALAAMPSARGGSIAVVGCDRGELFLVECVARGTVTVTAMRRDGYASGGGGTPGGASTPGGGSNVGGSTPSKWGAAAMSSAKAALRFLTDPLASDATVNADEDAVRSLAWAGPAPGRGDATRLIALTGRRLEEWEVERDGGGGHAPVVSNRALGAVTRALRTEGDVELISAAPAPGAGVGAVVVLAAEGRRWSLHRAELRAGGGSLAVLASAVPAAGAVPSGGGARGGATVLAGGAPMDAALVVTPGGGAALFAHETLSEQMLMHDPAAGGGRVMSAAAAPSVGGWLMLTELMGVVAYSPATADAAATPTEVEREMETEAPPPLAAVDVPIPPIDVDPAEVEAAVRAEFAAYASGGGGVPSEAGFRLRAAGALTSSLDAAASPEVVSAAPFASNSRAIVDALPKHWPGPSGPGPAVEMHLDEKARRHDMFLQWLVEAAGVYNLLSAAERERILEHGEMVAALLCVRQIHNEAAEADDLEGGGGEEVGKPLELLREAAVAAGEALQSSDAALKGRPAAEVCYSRATGCATALLPALADGIDAHGGADSRGSLHERATALDTLSRALLGALNAAADYRRSHAPLYPPSVSSGSTAPAPRWNAGEGARRALRAAAVAAVLLRDEAARGGAPDLAAPLGSRLLAVATPLLDACAADVAAAEPGSDARAAARAEYISARNTVLPALMDAAREGGGGSGGFHGAVRPGFGVTMDAVAAVAEAHFGYEQLAEVCEAALAEAADATAVASATARLHHHMRTLRGAPVDGEGTFATFMFERSMSHPGCSGSVGRRIAETLQNTPDEFYDELTDCLRPRPPLLWLHQLRADDYVGAASTLRGLSGTGAKGISGKGATLAERRQFLSLAKLSLLASGASSEADEIVSIDAALNLTEIQSGLLARRSGGKGDDSATPLPPLRLVESCLGEGNGGAAGSEPEDVLDAFSVFASAGGAFREANKTLLEACWRRAAAETDWEQLSELRASAGDVKYVRSLVNTPVARAARRCYQKSFAVRLGPPFDEVLTPRDVLNLLEGAIGGGDRSDAALDPIREAIGLYALVEGDDEDVVPRDSYDMDV</sequence>
<name>A0A7S0NMK9_MICPS</name>
<evidence type="ECO:0000256" key="1">
    <source>
        <dbReference type="ARBA" id="ARBA00004123"/>
    </source>
</evidence>
<dbReference type="PANTHER" id="PTHR13405:SF11">
    <property type="entry name" value="NUCLEAR PORE COMPLEX PROTEIN NUP133"/>
    <property type="match status" value="1"/>
</dbReference>